<feature type="compositionally biased region" description="Low complexity" evidence="1">
    <location>
        <begin position="801"/>
        <end position="818"/>
    </location>
</feature>
<feature type="region of interest" description="Disordered" evidence="1">
    <location>
        <begin position="1034"/>
        <end position="1120"/>
    </location>
</feature>
<feature type="compositionally biased region" description="Basic and acidic residues" evidence="1">
    <location>
        <begin position="672"/>
        <end position="681"/>
    </location>
</feature>
<feature type="compositionally biased region" description="Low complexity" evidence="1">
    <location>
        <begin position="1507"/>
        <end position="1518"/>
    </location>
</feature>
<feature type="compositionally biased region" description="Polar residues" evidence="1">
    <location>
        <begin position="641"/>
        <end position="666"/>
    </location>
</feature>
<feature type="region of interest" description="Disordered" evidence="1">
    <location>
        <begin position="523"/>
        <end position="830"/>
    </location>
</feature>
<organism evidence="2 3">
    <name type="scientific">Microbotryum intermedium</name>
    <dbReference type="NCBI Taxonomy" id="269621"/>
    <lineage>
        <taxon>Eukaryota</taxon>
        <taxon>Fungi</taxon>
        <taxon>Dikarya</taxon>
        <taxon>Basidiomycota</taxon>
        <taxon>Pucciniomycotina</taxon>
        <taxon>Microbotryomycetes</taxon>
        <taxon>Microbotryales</taxon>
        <taxon>Microbotryaceae</taxon>
        <taxon>Microbotryum</taxon>
    </lineage>
</organism>
<feature type="compositionally biased region" description="Low complexity" evidence="1">
    <location>
        <begin position="347"/>
        <end position="357"/>
    </location>
</feature>
<feature type="compositionally biased region" description="Polar residues" evidence="1">
    <location>
        <begin position="377"/>
        <end position="389"/>
    </location>
</feature>
<feature type="compositionally biased region" description="Basic and acidic residues" evidence="1">
    <location>
        <begin position="1258"/>
        <end position="1270"/>
    </location>
</feature>
<feature type="compositionally biased region" description="Low complexity" evidence="1">
    <location>
        <begin position="63"/>
        <end position="87"/>
    </location>
</feature>
<dbReference type="OrthoDB" id="2504896at2759"/>
<feature type="compositionally biased region" description="Low complexity" evidence="1">
    <location>
        <begin position="1078"/>
        <end position="1093"/>
    </location>
</feature>
<feature type="region of interest" description="Disordered" evidence="1">
    <location>
        <begin position="1"/>
        <end position="161"/>
    </location>
</feature>
<dbReference type="STRING" id="269621.A0A238FJ60"/>
<feature type="region of interest" description="Disordered" evidence="1">
    <location>
        <begin position="287"/>
        <end position="430"/>
    </location>
</feature>
<accession>A0A238FJ60</accession>
<reference evidence="3" key="1">
    <citation type="submission" date="2016-09" db="EMBL/GenBank/DDBJ databases">
        <authorList>
            <person name="Jeantristanb JTB J.-T."/>
            <person name="Ricardo R."/>
        </authorList>
    </citation>
    <scope>NUCLEOTIDE SEQUENCE [LARGE SCALE GENOMIC DNA]</scope>
</reference>
<feature type="compositionally biased region" description="Low complexity" evidence="1">
    <location>
        <begin position="38"/>
        <end position="48"/>
    </location>
</feature>
<proteinExistence type="predicted"/>
<evidence type="ECO:0000313" key="3">
    <source>
        <dbReference type="Proteomes" id="UP000198372"/>
    </source>
</evidence>
<feature type="compositionally biased region" description="Pro residues" evidence="1">
    <location>
        <begin position="688"/>
        <end position="703"/>
    </location>
</feature>
<feature type="compositionally biased region" description="Polar residues" evidence="1">
    <location>
        <begin position="1102"/>
        <end position="1120"/>
    </location>
</feature>
<feature type="compositionally biased region" description="Low complexity" evidence="1">
    <location>
        <begin position="594"/>
        <end position="619"/>
    </location>
</feature>
<protein>
    <submittedName>
        <fullName evidence="2">BQ2448_4366 protein</fullName>
    </submittedName>
</protein>
<evidence type="ECO:0000313" key="2">
    <source>
        <dbReference type="EMBL" id="SCV72829.1"/>
    </source>
</evidence>
<gene>
    <name evidence="2" type="ORF">BQ2448_4366</name>
</gene>
<feature type="region of interest" description="Disordered" evidence="1">
    <location>
        <begin position="1503"/>
        <end position="1580"/>
    </location>
</feature>
<feature type="compositionally biased region" description="Basic and acidic residues" evidence="1">
    <location>
        <begin position="293"/>
        <end position="304"/>
    </location>
</feature>
<evidence type="ECO:0000256" key="1">
    <source>
        <dbReference type="SAM" id="MobiDB-lite"/>
    </source>
</evidence>
<feature type="compositionally biased region" description="Basic and acidic residues" evidence="1">
    <location>
        <begin position="523"/>
        <end position="567"/>
    </location>
</feature>
<feature type="compositionally biased region" description="Polar residues" evidence="1">
    <location>
        <begin position="1519"/>
        <end position="1530"/>
    </location>
</feature>
<keyword evidence="3" id="KW-1185">Reference proteome</keyword>
<feature type="compositionally biased region" description="Basic and acidic residues" evidence="1">
    <location>
        <begin position="714"/>
        <end position="725"/>
    </location>
</feature>
<feature type="compositionally biased region" description="Low complexity" evidence="1">
    <location>
        <begin position="1540"/>
        <end position="1580"/>
    </location>
</feature>
<feature type="region of interest" description="Disordered" evidence="1">
    <location>
        <begin position="1258"/>
        <end position="1287"/>
    </location>
</feature>
<feature type="region of interest" description="Disordered" evidence="1">
    <location>
        <begin position="465"/>
        <end position="493"/>
    </location>
</feature>
<feature type="compositionally biased region" description="Basic and acidic residues" evidence="1">
    <location>
        <begin position="399"/>
        <end position="410"/>
    </location>
</feature>
<dbReference type="Proteomes" id="UP000198372">
    <property type="component" value="Unassembled WGS sequence"/>
</dbReference>
<dbReference type="EMBL" id="FMSP01000009">
    <property type="protein sequence ID" value="SCV72829.1"/>
    <property type="molecule type" value="Genomic_DNA"/>
</dbReference>
<feature type="compositionally biased region" description="Basic and acidic residues" evidence="1">
    <location>
        <begin position="1"/>
        <end position="15"/>
    </location>
</feature>
<feature type="region of interest" description="Disordered" evidence="1">
    <location>
        <begin position="1138"/>
        <end position="1165"/>
    </location>
</feature>
<feature type="compositionally biased region" description="Low complexity" evidence="1">
    <location>
        <begin position="477"/>
        <end position="493"/>
    </location>
</feature>
<sequence>MVNKKFLEKAGDKAKPTSTGGASPELKPIRPTPSPCHATTNSTTAASAGLPRLLSGKISLTMGSASNNSSSSSGLGNKNSSSSSSAAGGSGSAGAAPQPTTTWTKTAVPAQPLPTPTSAPGGLTSEDRAFGRRGPTAFSSSGSGGGGRTNQPWVRGAPRSLDFGATEFPTAAEAANAKALRAQQILEKMQSRDRAIQARAAAAAKANAHLLEGLDAFRGVHLDPNASHWDEVSRDVAETLLMNIRLSDHFRRFIKMQMGDEDDNFLDDTIEFADGTQYKISEVAAVNTSSSNELKEPSPEEMGKLEAPLAPGEKVEQPSRQERFKDDFDRSYGGARANDLSRREPISSSSSLMNGSSGAPPTRTLFNAKEGRMEATAPSSRSLGPSTRRMSNEVVSIARRGDLTSPRLEKASLPPAPATNPWGRVPPANAVPISTTARRLIMNAGGGERQLPPHMMHANQTLSARTSVLSPPRAREPSLPSMNALPPSAAAAPAAAPALTEAIAPPPDIEPVEDLEARQAREMHAAAERARVRRQEEERERVAQTERAKKKAQELEERMKAAEEAKKPPVALGAAKEEKKDASPAPKVDTWRRASGPTGPAANAAPKASAAPPAVTSSTIVRPEPIRILSREPKEAALPHVSNTKASSAPSANETKSVATASTSTPRAPLEPQDRAWRRADVPNGRGGPPPPPMTGYRQPPPHLLAQAANASKNESRANERDRRVSGNAAGSSTDVKLAPAVEIKPASAKTTPPQPSISPAAAAETMTSPRRGNRGQQQQQQQRETAQFDDLMSRVKNAMASPSSKDASAEASSTTTTGQDAPETVMVGLSPPRVKLPVIKLPSTGQNKQAAASAAASTAVPAAAPAGRNNKPSVKLPTQSAAAVAVAPLKPAFEPREPRTMFERTARARSPSPGPAWRLYPVKLAPYPTPHRPAPRYKLRDFNNAMKPLRVALLTWNPPIQGLSIRRLSRDDYLHPKKYSKGVLQAAVHVPKERIERRTEIEIVIVDRSKPKPAAVAVNGSTSVGEMLRSATPSTFERGRGSGTPAAVAAAKARPSDGDQWRRATPTKVNGLSPVDTTTAPPTAALFDPATPQRLTPPPSSSGLPVSQNESMPSTSSPFLSQVSAAVSAIAGDSDRKRAVTGDLDGEEVQKTPRASLAAPGDERLEPTSLEKAKASFDATSSRVMPTAASSPWPVGKAPLSLSALDPTASSLWAAPPSEPASRVRSMSLPRTRVENSLQGLGDDDYPSSIPMSLAELKSEDEGSPERTKVAQLPETSTPVPNNEPRLRAAAPSFSSFHTEHFAAHQAPGSQGSATPRFPSIQRSVVTPSHAVEAYAYSPQISSATLVGHSYTPAHYDAAAPHYASYSPVQQHQQLSQAQQTHYQGRATYVPTTAASLYASAASEYASAPMTTAHHQQQAYYRAQASAAASAQKQQSQQYHMGAVANPALVAAGYGSSTYGSDAIGGYGAVGGGASRHASSHGAVSAASAAGGVYATHHGYSVNPASRSSMYSPVPSSNRGYVTSNPSSHYSHEHPRDVSSSSYYGSTPTPSSTTPSSSSPYSHPRTVESTSSTGGVTGSSFISGPISPVIMPRHLQPHAVHLVPSGSIGSAFPSTAGGGNRDVGGAQGGRGGFGGMSSGGRTVSTGVVGAHGGYQGHQQQQAGVYRSQW</sequence>
<feature type="compositionally biased region" description="Basic and acidic residues" evidence="1">
    <location>
        <begin position="313"/>
        <end position="330"/>
    </location>
</feature>
<name>A0A238FJ60_9BASI</name>